<proteinExistence type="predicted"/>
<dbReference type="STRING" id="415747.SAMN03097708_01010"/>
<keyword evidence="2" id="KW-1185">Reference proteome</keyword>
<evidence type="ECO:0008006" key="3">
    <source>
        <dbReference type="Google" id="ProtNLM"/>
    </source>
</evidence>
<dbReference type="RefSeq" id="WP_092993413.1">
    <property type="nucleotide sequence ID" value="NZ_FMWD01000003.1"/>
</dbReference>
<evidence type="ECO:0000313" key="2">
    <source>
        <dbReference type="Proteomes" id="UP000199648"/>
    </source>
</evidence>
<name>A0A1G5PYM4_9GAMM</name>
<reference evidence="1 2" key="1">
    <citation type="submission" date="2016-10" db="EMBL/GenBank/DDBJ databases">
        <authorList>
            <person name="de Groot N.N."/>
        </authorList>
    </citation>
    <scope>NUCLEOTIDE SEQUENCE [LARGE SCALE GENOMIC DNA]</scope>
    <source>
        <strain evidence="1 2">HLD2</strain>
    </source>
</reference>
<dbReference type="Gene3D" id="3.40.50.12370">
    <property type="match status" value="1"/>
</dbReference>
<protein>
    <recommendedName>
        <fullName evidence="3">Universal stress protein family protein</fullName>
    </recommendedName>
</protein>
<sequence length="254" mass="27950">MNHPDQDRHERRRILLALDYARDQVTLKAAALLAKSMRASLDAIFVEDEELRRVAQLPFACEIGFGSAVVRRMELPRLERDQRNRATELQRLLRRQAAASRVQWSFSVTRGSLPAAALAALPEADLYILPRRNGYLEQQRHIPGVITTLLDGSPQSLHALEAAAALSDHVPLRILVPMSKKGNALRARAMPLLHRLQHAALFIPIEDLSPETIAANVRAIGASLLVLGHAGQFCDEGVLKALQSATGTPLILAN</sequence>
<dbReference type="OrthoDB" id="5783629at2"/>
<dbReference type="Proteomes" id="UP000199648">
    <property type="component" value="Unassembled WGS sequence"/>
</dbReference>
<dbReference type="AlphaFoldDB" id="A0A1G5PYM4"/>
<gene>
    <name evidence="1" type="ORF">SAMN03097708_01010</name>
</gene>
<accession>A0A1G5PYM4</accession>
<dbReference type="EMBL" id="FMWD01000003">
    <property type="protein sequence ID" value="SCZ54684.1"/>
    <property type="molecule type" value="Genomic_DNA"/>
</dbReference>
<evidence type="ECO:0000313" key="1">
    <source>
        <dbReference type="EMBL" id="SCZ54684.1"/>
    </source>
</evidence>
<organism evidence="1 2">
    <name type="scientific">Thiohalomonas denitrificans</name>
    <dbReference type="NCBI Taxonomy" id="415747"/>
    <lineage>
        <taxon>Bacteria</taxon>
        <taxon>Pseudomonadati</taxon>
        <taxon>Pseudomonadota</taxon>
        <taxon>Gammaproteobacteria</taxon>
        <taxon>Thiohalomonadales</taxon>
        <taxon>Thiohalomonadaceae</taxon>
        <taxon>Thiohalomonas</taxon>
    </lineage>
</organism>